<gene>
    <name evidence="2" type="ORF">SAMN04490357_6853</name>
</gene>
<dbReference type="InterPro" id="IPR036237">
    <property type="entry name" value="Xyl_isomerase-like_sf"/>
</dbReference>
<dbReference type="PANTHER" id="PTHR12110">
    <property type="entry name" value="HYDROXYPYRUVATE ISOMERASE"/>
    <property type="match status" value="1"/>
</dbReference>
<feature type="domain" description="Xylose isomerase-like TIM barrel" evidence="1">
    <location>
        <begin position="25"/>
        <end position="213"/>
    </location>
</feature>
<evidence type="ECO:0000313" key="3">
    <source>
        <dbReference type="Proteomes" id="UP000182375"/>
    </source>
</evidence>
<organism evidence="2 3">
    <name type="scientific">Streptomyces misionensis</name>
    <dbReference type="NCBI Taxonomy" id="67331"/>
    <lineage>
        <taxon>Bacteria</taxon>
        <taxon>Bacillati</taxon>
        <taxon>Actinomycetota</taxon>
        <taxon>Actinomycetes</taxon>
        <taxon>Kitasatosporales</taxon>
        <taxon>Streptomycetaceae</taxon>
        <taxon>Streptomyces</taxon>
    </lineage>
</organism>
<sequence>MSTSPAVQLWTLRDHLAADRRATLRRLAGLGYGAVEPFEATEDPAGLRAITDDLGLTVCSAHSHRLLDSEPGPIFEAVATLGTDLLVLPSGLAEDAFAGHDALKRTADTINGLAEQAAGHGIRLGYHNYWWEFESEVGGRPALESLAELLAPEVFFEIDTYWAALGGADVPDVLTRLGDRVLALHLKDGPIAKGVPHTALGRGEMPTERILAAAPAGALRIVELQTSDEDLFAALADSRAFLGSLTDPTRA</sequence>
<dbReference type="Gene3D" id="3.20.20.150">
    <property type="entry name" value="Divalent-metal-dependent TIM barrel enzymes"/>
    <property type="match status" value="1"/>
</dbReference>
<dbReference type="STRING" id="67331.SAMN04490357_6853"/>
<name>A0A1H5FXX9_9ACTN</name>
<dbReference type="SUPFAM" id="SSF51658">
    <property type="entry name" value="Xylose isomerase-like"/>
    <property type="match status" value="1"/>
</dbReference>
<dbReference type="Pfam" id="PF01261">
    <property type="entry name" value="AP_endonuc_2"/>
    <property type="match status" value="1"/>
</dbReference>
<keyword evidence="2" id="KW-0413">Isomerase</keyword>
<dbReference type="InterPro" id="IPR013022">
    <property type="entry name" value="Xyl_isomerase-like_TIM-brl"/>
</dbReference>
<evidence type="ECO:0000313" key="2">
    <source>
        <dbReference type="EMBL" id="SEE08316.1"/>
    </source>
</evidence>
<dbReference type="PANTHER" id="PTHR12110:SF41">
    <property type="entry name" value="INOSOSE DEHYDRATASE"/>
    <property type="match status" value="1"/>
</dbReference>
<evidence type="ECO:0000259" key="1">
    <source>
        <dbReference type="Pfam" id="PF01261"/>
    </source>
</evidence>
<dbReference type="RefSeq" id="WP_070022556.1">
    <property type="nucleotide sequence ID" value="NZ_FNTD01000004.1"/>
</dbReference>
<dbReference type="AlphaFoldDB" id="A0A1H5FXX9"/>
<dbReference type="Proteomes" id="UP000182375">
    <property type="component" value="Unassembled WGS sequence"/>
</dbReference>
<reference evidence="2 3" key="1">
    <citation type="submission" date="2016-10" db="EMBL/GenBank/DDBJ databases">
        <authorList>
            <person name="de Groot N.N."/>
        </authorList>
    </citation>
    <scope>NUCLEOTIDE SEQUENCE [LARGE SCALE GENOMIC DNA]</scope>
    <source>
        <strain evidence="2 3">DSM 40306</strain>
    </source>
</reference>
<accession>A0A1H5FXX9</accession>
<dbReference type="GO" id="GO:0016853">
    <property type="term" value="F:isomerase activity"/>
    <property type="evidence" value="ECO:0007669"/>
    <property type="project" value="UniProtKB-KW"/>
</dbReference>
<protein>
    <submittedName>
        <fullName evidence="2">Sugar phosphate isomerase/epimerase</fullName>
    </submittedName>
</protein>
<proteinExistence type="predicted"/>
<dbReference type="EMBL" id="FNTD01000004">
    <property type="protein sequence ID" value="SEE08316.1"/>
    <property type="molecule type" value="Genomic_DNA"/>
</dbReference>
<dbReference type="InterPro" id="IPR050312">
    <property type="entry name" value="IolE/XylAMocC-like"/>
</dbReference>
<dbReference type="GeneID" id="95515873"/>